<keyword evidence="1" id="KW-0812">Transmembrane</keyword>
<evidence type="ECO:0000313" key="2">
    <source>
        <dbReference type="EMBL" id="XCN74148.1"/>
    </source>
</evidence>
<feature type="transmembrane region" description="Helical" evidence="1">
    <location>
        <begin position="61"/>
        <end position="80"/>
    </location>
</feature>
<dbReference type="KEGG" id="eaj:Q3M24_05180"/>
<reference evidence="2" key="2">
    <citation type="submission" date="2024-06" db="EMBL/GenBank/DDBJ databases">
        <authorList>
            <person name="Plum-Jensen L.E."/>
            <person name="Schramm A."/>
            <person name="Marshall I.P.G."/>
        </authorList>
    </citation>
    <scope>NUCLEOTIDE SEQUENCE</scope>
    <source>
        <strain evidence="2">Rat1</strain>
    </source>
</reference>
<sequence length="208" mass="23326">MPPLANKQHPSAPRTPTGWDKIISSVGTPLGYAVFATLTALLILGIGTVTIDVYWKKILNYSALSLIGGSILYVFAISLMRPEALRGERYGNDISEETDQEGGGVSAVDDIEADAMPLLCNSTGLVSLGFFEQYNAKFEEIIPETKTITTMFIHSRRWRENHNRLLNRFLLNEYSKMQVFLPNLSNENLLNSLKLHFDDGDHLEFFIV</sequence>
<gene>
    <name evidence="2" type="ORF">Q3M24_05180</name>
</gene>
<keyword evidence="1" id="KW-1133">Transmembrane helix</keyword>
<protein>
    <submittedName>
        <fullName evidence="2">Uncharacterized protein</fullName>
    </submittedName>
</protein>
<keyword evidence="1" id="KW-0472">Membrane</keyword>
<evidence type="ECO:0000256" key="1">
    <source>
        <dbReference type="SAM" id="Phobius"/>
    </source>
</evidence>
<reference evidence="2" key="1">
    <citation type="journal article" date="2024" name="Syst. Appl. Microbiol.">
        <title>First single-strain enrichments of Electrothrix cable bacteria, description of E. aestuarii sp. nov. and E. rattekaaiensis sp. nov., and proposal of a cable bacteria taxonomy following the rules of the SeqCode.</title>
        <authorList>
            <person name="Plum-Jensen L.E."/>
            <person name="Schramm A."/>
            <person name="Marshall I.P.G."/>
        </authorList>
    </citation>
    <scope>NUCLEOTIDE SEQUENCE</scope>
    <source>
        <strain evidence="2">Rat1</strain>
    </source>
</reference>
<proteinExistence type="predicted"/>
<accession>A0AAU8LY70</accession>
<organism evidence="2">
    <name type="scientific">Candidatus Electrothrix aestuarii</name>
    <dbReference type="NCBI Taxonomy" id="3062594"/>
    <lineage>
        <taxon>Bacteria</taxon>
        <taxon>Pseudomonadati</taxon>
        <taxon>Thermodesulfobacteriota</taxon>
        <taxon>Desulfobulbia</taxon>
        <taxon>Desulfobulbales</taxon>
        <taxon>Desulfobulbaceae</taxon>
        <taxon>Candidatus Electrothrix</taxon>
    </lineage>
</organism>
<dbReference type="AlphaFoldDB" id="A0AAU8LY70"/>
<feature type="transmembrane region" description="Helical" evidence="1">
    <location>
        <begin position="30"/>
        <end position="55"/>
    </location>
</feature>
<name>A0AAU8LY70_9BACT</name>
<dbReference type="EMBL" id="CP159373">
    <property type="protein sequence ID" value="XCN74148.1"/>
    <property type="molecule type" value="Genomic_DNA"/>
</dbReference>